<evidence type="ECO:0000313" key="4">
    <source>
        <dbReference type="Proteomes" id="UP000614996"/>
    </source>
</evidence>
<accession>A0A8J4AA64</accession>
<name>A0A8J4AA64_9ACTN</name>
<dbReference type="InterPro" id="IPR026893">
    <property type="entry name" value="Tyr/Ser_Pase_IphP-type"/>
</dbReference>
<comment type="caution">
    <text evidence="3">The sequence shown here is derived from an EMBL/GenBank/DDBJ whole genome shotgun (WGS) entry which is preliminary data.</text>
</comment>
<sequence length="267" mass="28559">MAQPRWLGLSGAPNARDVGGMPGAAGRSVRTGRVFRSEALGRLTDDDLARLADTGLRAVVDLRGDSEVAQLGADRLPPGVTADQLSILDGSMDLYRLMAELIGERDAEQQRDRLGDGGAERFMARLYRWFVTDAGARARFATLLTRLADGARLPLLYHCTAGKDRTGWATAILLEILGVDRATIVADYLASNEGARAATAAILAGLRKGHLMAEPELLVPLLEVREDYLAAAYDQVARDFGDVDGFLARGLGLTTATRAALVDALLV</sequence>
<proteinExistence type="inferred from homology"/>
<dbReference type="PANTHER" id="PTHR31126">
    <property type="entry name" value="TYROSINE-PROTEIN PHOSPHATASE"/>
    <property type="match status" value="1"/>
</dbReference>
<dbReference type="AlphaFoldDB" id="A0A8J4AA64"/>
<organism evidence="3 4">
    <name type="scientific">Actinocatenispora comari</name>
    <dbReference type="NCBI Taxonomy" id="2807577"/>
    <lineage>
        <taxon>Bacteria</taxon>
        <taxon>Bacillati</taxon>
        <taxon>Actinomycetota</taxon>
        <taxon>Actinomycetes</taxon>
        <taxon>Micromonosporales</taxon>
        <taxon>Micromonosporaceae</taxon>
        <taxon>Actinocatenispora</taxon>
    </lineage>
</organism>
<dbReference type="Gene3D" id="3.90.190.10">
    <property type="entry name" value="Protein tyrosine phosphatase superfamily"/>
    <property type="match status" value="1"/>
</dbReference>
<keyword evidence="4" id="KW-1185">Reference proteome</keyword>
<feature type="region of interest" description="Disordered" evidence="2">
    <location>
        <begin position="1"/>
        <end position="27"/>
    </location>
</feature>
<dbReference type="SUPFAM" id="SSF52799">
    <property type="entry name" value="(Phosphotyrosine protein) phosphatases II"/>
    <property type="match status" value="1"/>
</dbReference>
<dbReference type="GO" id="GO:0004721">
    <property type="term" value="F:phosphoprotein phosphatase activity"/>
    <property type="evidence" value="ECO:0007669"/>
    <property type="project" value="InterPro"/>
</dbReference>
<gene>
    <name evidence="3" type="ORF">NUM_17930</name>
</gene>
<dbReference type="Proteomes" id="UP000614996">
    <property type="component" value="Unassembled WGS sequence"/>
</dbReference>
<comment type="similarity">
    <text evidence="1">Belongs to the protein-tyrosine phosphatase family.</text>
</comment>
<protein>
    <submittedName>
        <fullName evidence="3">Protein-tyrosine-phosphatase</fullName>
    </submittedName>
</protein>
<dbReference type="Pfam" id="PF13350">
    <property type="entry name" value="Y_phosphatase3"/>
    <property type="match status" value="1"/>
</dbReference>
<dbReference type="PANTHER" id="PTHR31126:SF1">
    <property type="entry name" value="TYROSINE SPECIFIC PROTEIN PHOSPHATASES DOMAIN-CONTAINING PROTEIN"/>
    <property type="match status" value="1"/>
</dbReference>
<dbReference type="RefSeq" id="WP_225918433.1">
    <property type="nucleotide sequence ID" value="NZ_BOPO01000024.1"/>
</dbReference>
<evidence type="ECO:0000313" key="3">
    <source>
        <dbReference type="EMBL" id="GIL26539.1"/>
    </source>
</evidence>
<reference evidence="4" key="1">
    <citation type="journal article" date="2021" name="Int. J. Syst. Evol. Microbiol.">
        <title>Actinocatenispora comari sp. nov., an endophytic actinomycete isolated from aerial parts of Comarum salesowianum.</title>
        <authorList>
            <person name="Oyunbileg N."/>
            <person name="Iizaka Y."/>
            <person name="Hamada M."/>
            <person name="Davaapurev B.O."/>
            <person name="Fukumoto A."/>
            <person name="Tsetseg B."/>
            <person name="Kato F."/>
            <person name="Tamura T."/>
            <person name="Batkhuu J."/>
            <person name="Anzai Y."/>
        </authorList>
    </citation>
    <scope>NUCLEOTIDE SEQUENCE [LARGE SCALE GENOMIC DNA]</scope>
    <source>
        <strain evidence="4">NUM-2625</strain>
    </source>
</reference>
<dbReference type="EMBL" id="BOPO01000024">
    <property type="protein sequence ID" value="GIL26539.1"/>
    <property type="molecule type" value="Genomic_DNA"/>
</dbReference>
<dbReference type="InterPro" id="IPR029021">
    <property type="entry name" value="Prot-tyrosine_phosphatase-like"/>
</dbReference>
<evidence type="ECO:0000256" key="1">
    <source>
        <dbReference type="ARBA" id="ARBA00009580"/>
    </source>
</evidence>
<evidence type="ECO:0000256" key="2">
    <source>
        <dbReference type="SAM" id="MobiDB-lite"/>
    </source>
</evidence>